<dbReference type="PANTHER" id="PTHR34441">
    <property type="entry name" value="MOTILE SPERM DOMAIN-CONTAINING PROTEIN 1"/>
    <property type="match status" value="1"/>
</dbReference>
<dbReference type="InterPro" id="IPR008962">
    <property type="entry name" value="PapD-like_sf"/>
</dbReference>
<dbReference type="EMBL" id="WIXP02000003">
    <property type="protein sequence ID" value="KAF6213096.1"/>
    <property type="molecule type" value="Genomic_DNA"/>
</dbReference>
<comment type="caution">
    <text evidence="8">The sequence shown here is derived from an EMBL/GenBank/DDBJ whole genome shotgun (WGS) entry which is preliminary data.</text>
</comment>
<keyword evidence="4 6" id="KW-0472">Membrane</keyword>
<evidence type="ECO:0000256" key="3">
    <source>
        <dbReference type="ARBA" id="ARBA00022989"/>
    </source>
</evidence>
<keyword evidence="2 6" id="KW-0812">Transmembrane</keyword>
<dbReference type="InterPro" id="IPR039283">
    <property type="entry name" value="MOSPD1/3"/>
</dbReference>
<evidence type="ECO:0000313" key="9">
    <source>
        <dbReference type="Proteomes" id="UP000466442"/>
    </source>
</evidence>
<evidence type="ECO:0000256" key="4">
    <source>
        <dbReference type="ARBA" id="ARBA00023136"/>
    </source>
</evidence>
<dbReference type="Gene3D" id="2.60.40.10">
    <property type="entry name" value="Immunoglobulins"/>
    <property type="match status" value="1"/>
</dbReference>
<reference evidence="8" key="1">
    <citation type="journal article" date="2021" name="Mol. Ecol. Resour.">
        <title>Apolygus lucorum genome provides insights into omnivorousness and mesophyll feeding.</title>
        <authorList>
            <person name="Liu Y."/>
            <person name="Liu H."/>
            <person name="Wang H."/>
            <person name="Huang T."/>
            <person name="Liu B."/>
            <person name="Yang B."/>
            <person name="Yin L."/>
            <person name="Li B."/>
            <person name="Zhang Y."/>
            <person name="Zhang S."/>
            <person name="Jiang F."/>
            <person name="Zhang X."/>
            <person name="Ren Y."/>
            <person name="Wang B."/>
            <person name="Wang S."/>
            <person name="Lu Y."/>
            <person name="Wu K."/>
            <person name="Fan W."/>
            <person name="Wang G."/>
        </authorList>
    </citation>
    <scope>NUCLEOTIDE SEQUENCE</scope>
    <source>
        <strain evidence="8">12Hb</strain>
    </source>
</reference>
<sequence>MPKILLTGLASCMECSLDHRTHKRLLTVYNPYDFAVRFKVLCTAPDKYEVSGPEGKIKARCQVDVVFRHKALSPANCNVTDKFRIQMQHNETKQVIGKKDIPATLHSGVPPKQEDDDSASVTSADRASTDWKMSKMNSHESLTRDSKMMAKGSPSPLVWLTGVICFICLLLPNDGEPSSLNITVPHHFKLVFSYVLGLVTMVIFRQ</sequence>
<evidence type="ECO:0000259" key="7">
    <source>
        <dbReference type="Pfam" id="PF00635"/>
    </source>
</evidence>
<keyword evidence="9" id="KW-1185">Reference proteome</keyword>
<gene>
    <name evidence="8" type="ORF">GE061_010811</name>
</gene>
<evidence type="ECO:0000256" key="2">
    <source>
        <dbReference type="ARBA" id="ARBA00022692"/>
    </source>
</evidence>
<dbReference type="GO" id="GO:0005737">
    <property type="term" value="C:cytoplasm"/>
    <property type="evidence" value="ECO:0007669"/>
    <property type="project" value="TreeGrafter"/>
</dbReference>
<dbReference type="SUPFAM" id="SSF49354">
    <property type="entry name" value="PapD-like"/>
    <property type="match status" value="1"/>
</dbReference>
<evidence type="ECO:0000256" key="1">
    <source>
        <dbReference type="ARBA" id="ARBA00004141"/>
    </source>
</evidence>
<comment type="subcellular location">
    <subcellularLocation>
        <location evidence="1">Membrane</location>
        <topology evidence="1">Multi-pass membrane protein</topology>
    </subcellularLocation>
</comment>
<dbReference type="PANTHER" id="PTHR34441:SF1">
    <property type="entry name" value="MOTILE SPERM DOMAIN-CONTAINING 1"/>
    <property type="match status" value="1"/>
</dbReference>
<feature type="region of interest" description="Disordered" evidence="5">
    <location>
        <begin position="95"/>
        <end position="150"/>
    </location>
</feature>
<feature type="transmembrane region" description="Helical" evidence="6">
    <location>
        <begin position="184"/>
        <end position="204"/>
    </location>
</feature>
<dbReference type="InterPro" id="IPR013783">
    <property type="entry name" value="Ig-like_fold"/>
</dbReference>
<dbReference type="GO" id="GO:0016020">
    <property type="term" value="C:membrane"/>
    <property type="evidence" value="ECO:0007669"/>
    <property type="project" value="UniProtKB-SubCell"/>
</dbReference>
<dbReference type="Proteomes" id="UP000466442">
    <property type="component" value="Unassembled WGS sequence"/>
</dbReference>
<keyword evidence="3 6" id="KW-1133">Transmembrane helix</keyword>
<accession>A0A8S9XYD2</accession>
<feature type="transmembrane region" description="Helical" evidence="6">
    <location>
        <begin position="156"/>
        <end position="172"/>
    </location>
</feature>
<dbReference type="Pfam" id="PF00635">
    <property type="entry name" value="Motile_Sperm"/>
    <property type="match status" value="1"/>
</dbReference>
<protein>
    <recommendedName>
        <fullName evidence="7">MSP domain-containing protein</fullName>
    </recommendedName>
</protein>
<dbReference type="AlphaFoldDB" id="A0A8S9XYD2"/>
<evidence type="ECO:0000256" key="5">
    <source>
        <dbReference type="SAM" id="MobiDB-lite"/>
    </source>
</evidence>
<name>A0A8S9XYD2_APOLU</name>
<evidence type="ECO:0000313" key="8">
    <source>
        <dbReference type="EMBL" id="KAF6213096.1"/>
    </source>
</evidence>
<dbReference type="InterPro" id="IPR000535">
    <property type="entry name" value="MSP_dom"/>
</dbReference>
<proteinExistence type="predicted"/>
<organism evidence="8 9">
    <name type="scientific">Apolygus lucorum</name>
    <name type="common">Small green plant bug</name>
    <name type="synonym">Lygocoris lucorum</name>
    <dbReference type="NCBI Taxonomy" id="248454"/>
    <lineage>
        <taxon>Eukaryota</taxon>
        <taxon>Metazoa</taxon>
        <taxon>Ecdysozoa</taxon>
        <taxon>Arthropoda</taxon>
        <taxon>Hexapoda</taxon>
        <taxon>Insecta</taxon>
        <taxon>Pterygota</taxon>
        <taxon>Neoptera</taxon>
        <taxon>Paraneoptera</taxon>
        <taxon>Hemiptera</taxon>
        <taxon>Heteroptera</taxon>
        <taxon>Panheteroptera</taxon>
        <taxon>Cimicomorpha</taxon>
        <taxon>Miridae</taxon>
        <taxon>Mirini</taxon>
        <taxon>Apolygus</taxon>
    </lineage>
</organism>
<feature type="domain" description="MSP" evidence="7">
    <location>
        <begin position="22"/>
        <end position="90"/>
    </location>
</feature>
<feature type="compositionally biased region" description="Basic and acidic residues" evidence="5">
    <location>
        <begin position="127"/>
        <end position="148"/>
    </location>
</feature>
<evidence type="ECO:0000256" key="6">
    <source>
        <dbReference type="SAM" id="Phobius"/>
    </source>
</evidence>
<dbReference type="OrthoDB" id="10022288at2759"/>